<dbReference type="EMBL" id="BARV01017475">
    <property type="protein sequence ID" value="GAI23774.1"/>
    <property type="molecule type" value="Genomic_DNA"/>
</dbReference>
<evidence type="ECO:0000259" key="9">
    <source>
        <dbReference type="Pfam" id="PF03175"/>
    </source>
</evidence>
<keyword evidence="6" id="KW-0239">DNA-directed DNA polymerase</keyword>
<proteinExistence type="inferred from homology"/>
<dbReference type="InterPro" id="IPR004868">
    <property type="entry name" value="DNA-dir_DNA_pol_B_mt/vir"/>
</dbReference>
<evidence type="ECO:0000256" key="3">
    <source>
        <dbReference type="ARBA" id="ARBA00022679"/>
    </source>
</evidence>
<name>X1NYN7_9ZZZZ</name>
<keyword evidence="7" id="KW-0238">DNA-binding</keyword>
<evidence type="ECO:0000256" key="7">
    <source>
        <dbReference type="ARBA" id="ARBA00023125"/>
    </source>
</evidence>
<feature type="non-terminal residue" evidence="10">
    <location>
        <position position="1"/>
    </location>
</feature>
<keyword evidence="5" id="KW-0235">DNA replication</keyword>
<accession>X1NYN7</accession>
<evidence type="ECO:0000256" key="4">
    <source>
        <dbReference type="ARBA" id="ARBA00022695"/>
    </source>
</evidence>
<comment type="caution">
    <text evidence="10">The sequence shown here is derived from an EMBL/GenBank/DDBJ whole genome shotgun (WGS) entry which is preliminary data.</text>
</comment>
<dbReference type="GO" id="GO:0000166">
    <property type="term" value="F:nucleotide binding"/>
    <property type="evidence" value="ECO:0007669"/>
    <property type="project" value="InterPro"/>
</dbReference>
<comment type="catalytic activity">
    <reaction evidence="8">
        <text>DNA(n) + a 2'-deoxyribonucleoside 5'-triphosphate = DNA(n+1) + diphosphate</text>
        <dbReference type="Rhea" id="RHEA:22508"/>
        <dbReference type="Rhea" id="RHEA-COMP:17339"/>
        <dbReference type="Rhea" id="RHEA-COMP:17340"/>
        <dbReference type="ChEBI" id="CHEBI:33019"/>
        <dbReference type="ChEBI" id="CHEBI:61560"/>
        <dbReference type="ChEBI" id="CHEBI:173112"/>
        <dbReference type="EC" id="2.7.7.7"/>
    </reaction>
</comment>
<dbReference type="EC" id="2.7.7.7" evidence="2"/>
<evidence type="ECO:0000256" key="8">
    <source>
        <dbReference type="ARBA" id="ARBA00049244"/>
    </source>
</evidence>
<dbReference type="GO" id="GO:0003677">
    <property type="term" value="F:DNA binding"/>
    <property type="evidence" value="ECO:0007669"/>
    <property type="project" value="UniProtKB-KW"/>
</dbReference>
<evidence type="ECO:0000256" key="6">
    <source>
        <dbReference type="ARBA" id="ARBA00022932"/>
    </source>
</evidence>
<evidence type="ECO:0000256" key="5">
    <source>
        <dbReference type="ARBA" id="ARBA00022705"/>
    </source>
</evidence>
<sequence>DYFATLKEVYDKAGNKIMRRFAKDMLNSLYGKFSQSAAVVEEQYELDCKGYYREQTYDTITGKSETITKMFNKIWVTFGSELCKNSFVAISAHVTEYARFYLYNLMKIVGVNNVLYTDTDSLKIRERDLPKLKRYIHPRKLGKLKIESKFKNFTIYGAKYYQADDEIRIKGIPDNAEKIGEYKYRYTSFLKQATHLRSKITRFYITKSVVKTVEPFYNKGIVQSDGWIKPIEFKAFS</sequence>
<gene>
    <name evidence="10" type="ORF">S06H3_29772</name>
</gene>
<dbReference type="GO" id="GO:0003887">
    <property type="term" value="F:DNA-directed DNA polymerase activity"/>
    <property type="evidence" value="ECO:0007669"/>
    <property type="project" value="UniProtKB-KW"/>
</dbReference>
<dbReference type="GO" id="GO:0006260">
    <property type="term" value="P:DNA replication"/>
    <property type="evidence" value="ECO:0007669"/>
    <property type="project" value="UniProtKB-KW"/>
</dbReference>
<keyword evidence="3" id="KW-0808">Transferase</keyword>
<feature type="domain" description="DNA-directed DNA polymerase family B mitochondria/virus" evidence="9">
    <location>
        <begin position="3"/>
        <end position="106"/>
    </location>
</feature>
<evidence type="ECO:0000313" key="10">
    <source>
        <dbReference type="EMBL" id="GAI23774.1"/>
    </source>
</evidence>
<organism evidence="10">
    <name type="scientific">marine sediment metagenome</name>
    <dbReference type="NCBI Taxonomy" id="412755"/>
    <lineage>
        <taxon>unclassified sequences</taxon>
        <taxon>metagenomes</taxon>
        <taxon>ecological metagenomes</taxon>
    </lineage>
</organism>
<dbReference type="InterPro" id="IPR043502">
    <property type="entry name" value="DNA/RNA_pol_sf"/>
</dbReference>
<dbReference type="Pfam" id="PF03175">
    <property type="entry name" value="DNA_pol_B_2"/>
    <property type="match status" value="1"/>
</dbReference>
<keyword evidence="4" id="KW-0548">Nucleotidyltransferase</keyword>
<protein>
    <recommendedName>
        <fullName evidence="2">DNA-directed DNA polymerase</fullName>
        <ecNumber evidence="2">2.7.7.7</ecNumber>
    </recommendedName>
</protein>
<dbReference type="AlphaFoldDB" id="X1NYN7"/>
<dbReference type="Gene3D" id="3.90.1600.10">
    <property type="entry name" value="Palm domain of DNA polymerase"/>
    <property type="match status" value="1"/>
</dbReference>
<comment type="similarity">
    <text evidence="1">Belongs to the DNA polymerase type-B family.</text>
</comment>
<dbReference type="InterPro" id="IPR023211">
    <property type="entry name" value="DNA_pol_palm_dom_sf"/>
</dbReference>
<evidence type="ECO:0000256" key="1">
    <source>
        <dbReference type="ARBA" id="ARBA00005755"/>
    </source>
</evidence>
<dbReference type="SUPFAM" id="SSF56672">
    <property type="entry name" value="DNA/RNA polymerases"/>
    <property type="match status" value="1"/>
</dbReference>
<reference evidence="10" key="1">
    <citation type="journal article" date="2014" name="Front. Microbiol.">
        <title>High frequency of phylogenetically diverse reductive dehalogenase-homologous genes in deep subseafloor sedimentary metagenomes.</title>
        <authorList>
            <person name="Kawai M."/>
            <person name="Futagami T."/>
            <person name="Toyoda A."/>
            <person name="Takaki Y."/>
            <person name="Nishi S."/>
            <person name="Hori S."/>
            <person name="Arai W."/>
            <person name="Tsubouchi T."/>
            <person name="Morono Y."/>
            <person name="Uchiyama I."/>
            <person name="Ito T."/>
            <person name="Fujiyama A."/>
            <person name="Inagaki F."/>
            <person name="Takami H."/>
        </authorList>
    </citation>
    <scope>NUCLEOTIDE SEQUENCE</scope>
    <source>
        <strain evidence="10">Expedition CK06-06</strain>
    </source>
</reference>
<evidence type="ECO:0000256" key="2">
    <source>
        <dbReference type="ARBA" id="ARBA00012417"/>
    </source>
</evidence>